<dbReference type="GO" id="GO:0020037">
    <property type="term" value="F:heme binding"/>
    <property type="evidence" value="ECO:0007669"/>
    <property type="project" value="InterPro"/>
</dbReference>
<dbReference type="InterPro" id="IPR022655">
    <property type="entry name" value="DUF1553"/>
</dbReference>
<organism evidence="5 6">
    <name type="scientific">Rubinisphaera italica</name>
    <dbReference type="NCBI Taxonomy" id="2527969"/>
    <lineage>
        <taxon>Bacteria</taxon>
        <taxon>Pseudomonadati</taxon>
        <taxon>Planctomycetota</taxon>
        <taxon>Planctomycetia</taxon>
        <taxon>Planctomycetales</taxon>
        <taxon>Planctomycetaceae</taxon>
        <taxon>Rubinisphaera</taxon>
    </lineage>
</organism>
<proteinExistence type="predicted"/>
<accession>A0A5C5XC55</accession>
<dbReference type="PANTHER" id="PTHR35889:SF3">
    <property type="entry name" value="F-BOX DOMAIN-CONTAINING PROTEIN"/>
    <property type="match status" value="1"/>
</dbReference>
<comment type="caution">
    <text evidence="5">The sequence shown here is derived from an EMBL/GenBank/DDBJ whole genome shotgun (WGS) entry which is preliminary data.</text>
</comment>
<dbReference type="InterPro" id="IPR011429">
    <property type="entry name" value="Cyt_c_Planctomycete-type"/>
</dbReference>
<evidence type="ECO:0000256" key="3">
    <source>
        <dbReference type="PROSITE-ProRule" id="PRU00433"/>
    </source>
</evidence>
<name>A0A5C5XC55_9PLAN</name>
<evidence type="ECO:0000313" key="6">
    <source>
        <dbReference type="Proteomes" id="UP000316095"/>
    </source>
</evidence>
<dbReference type="Pfam" id="PF07635">
    <property type="entry name" value="PSCyt1"/>
    <property type="match status" value="1"/>
</dbReference>
<reference evidence="5 6" key="1">
    <citation type="submission" date="2019-02" db="EMBL/GenBank/DDBJ databases">
        <title>Deep-cultivation of Planctomycetes and their phenomic and genomic characterization uncovers novel biology.</title>
        <authorList>
            <person name="Wiegand S."/>
            <person name="Jogler M."/>
            <person name="Boedeker C."/>
            <person name="Pinto D."/>
            <person name="Vollmers J."/>
            <person name="Rivas-Marin E."/>
            <person name="Kohn T."/>
            <person name="Peeters S.H."/>
            <person name="Heuer A."/>
            <person name="Rast P."/>
            <person name="Oberbeckmann S."/>
            <person name="Bunk B."/>
            <person name="Jeske O."/>
            <person name="Meyerdierks A."/>
            <person name="Storesund J.E."/>
            <person name="Kallscheuer N."/>
            <person name="Luecker S."/>
            <person name="Lage O.M."/>
            <person name="Pohl T."/>
            <person name="Merkel B.J."/>
            <person name="Hornburger P."/>
            <person name="Mueller R.-W."/>
            <person name="Bruemmer F."/>
            <person name="Labrenz M."/>
            <person name="Spormann A.M."/>
            <person name="Op Den Camp H."/>
            <person name="Overmann J."/>
            <person name="Amann R."/>
            <person name="Jetten M.S.M."/>
            <person name="Mascher T."/>
            <person name="Medema M.H."/>
            <person name="Devos D.P."/>
            <person name="Kaster A.-K."/>
            <person name="Ovreas L."/>
            <person name="Rohde M."/>
            <person name="Galperin M.Y."/>
            <person name="Jogler C."/>
        </authorList>
    </citation>
    <scope>NUCLEOTIDE SEQUENCE [LARGE SCALE GENOMIC DNA]</scope>
    <source>
        <strain evidence="5 6">Pan54</strain>
    </source>
</reference>
<feature type="domain" description="Cytochrome c" evidence="4">
    <location>
        <begin position="41"/>
        <end position="133"/>
    </location>
</feature>
<dbReference type="InterPro" id="IPR009056">
    <property type="entry name" value="Cyt_c-like_dom"/>
</dbReference>
<evidence type="ECO:0000259" key="4">
    <source>
        <dbReference type="PROSITE" id="PS51007"/>
    </source>
</evidence>
<evidence type="ECO:0000256" key="2">
    <source>
        <dbReference type="ARBA" id="ARBA00023004"/>
    </source>
</evidence>
<dbReference type="EMBL" id="SJPG01000001">
    <property type="protein sequence ID" value="TWT60590.1"/>
    <property type="molecule type" value="Genomic_DNA"/>
</dbReference>
<keyword evidence="6" id="KW-1185">Reference proteome</keyword>
<dbReference type="PROSITE" id="PS51007">
    <property type="entry name" value="CYTC"/>
    <property type="match status" value="1"/>
</dbReference>
<evidence type="ECO:0000256" key="1">
    <source>
        <dbReference type="ARBA" id="ARBA00022723"/>
    </source>
</evidence>
<dbReference type="AlphaFoldDB" id="A0A5C5XC55"/>
<sequence length="1046" mass="117252">MFRNSENCRQTNIGMDLSFLAMLCLFYVLNLPVAYSDETQLPNAEGLKLFQSHVRTDLIHHCLDCHGGKSTKGNFDLTTRETLMDSGFVGESSDESYLMELIRHTEEPAMPFKKPKLKDDVIKRIGEWIDLGAPYDSPLTDTTSKPQGPMVVTDEDRKFWSFQPLIKPQPPKVNNEAWCRTEIDRFILSALEDKNMTANPDADARTLFRRASYGLIGLPPKSISDQATLNDAVWENMIDELLASPQYGERWARHWMDVARFAESYGYEQDYDRPNAYHYRDFLIKAFNDDMPYDQFVKWQLAGDEFAPNDPLAKMATGFLGAGVFPTQLTEAEFESTRYDELDDMTATTGVAFLGLSVGCARCHDHKFDPIPSRDYYRLAATFTKTIRSEVELDLEPEANEARRRVFAEKTQELITALNDYEAGPLQAEFDTWIQLGDELPTEDWIVLTPSHIESKGNYEIQPDSSILATGETPNQNTITFYAKVPQRNLTAMRIEALTDDSLPRKGPGLAGNGNFVLSNLTVAYEVTNIGEPKSEEKSELQTKTVISNEIKLSATQATHEQNTGELSVAASIDDNTTSGWAVDAGGIGKDNAAVFTFAQPLLPSESGQLKIVMKFDHPNPKHVLGRLRLSVTTIAEPPVVVGGTGPDAATLAAVRAVKYGSQDPEQLKAAFAWFKSTQSTWKALNKSLADHKAKGAGVKLTKVQINSENVPKLSHHANGRGYPHYYETTHLLSRGDVHQKQEVVTSGLLQVLNADGADDSRWAVAKPENATTEFTRAKLATWLTDPNNVSGQLAARVIVNRIWQHHFGQGIVSTPNDFGFQGERPTHPELLDWLAADLIENGWKLKRLHKLIMLSSVYRQSSAFHPERNKIDPDNKLLWRRTPRRLEAEAIRDSMLVVAGQLDPTMYGPGTLNADMKRRSIYFFIKRSKLIPMMMLFDWPEHLVSIGQRSTTTIAPQALMFMNSPQGRNYAQAFAAQLSTDAPITDAYQRAFGRQPTEQEAQLAEAFLKQQTDVYQQAENPQAAYTALTDLCQTLFSMNEFIYVD</sequence>
<evidence type="ECO:0000313" key="5">
    <source>
        <dbReference type="EMBL" id="TWT60590.1"/>
    </source>
</evidence>
<dbReference type="Proteomes" id="UP000316095">
    <property type="component" value="Unassembled WGS sequence"/>
</dbReference>
<dbReference type="Pfam" id="PF07587">
    <property type="entry name" value="PSD1"/>
    <property type="match status" value="1"/>
</dbReference>
<dbReference type="InterPro" id="IPR011444">
    <property type="entry name" value="DUF1549"/>
</dbReference>
<dbReference type="PANTHER" id="PTHR35889">
    <property type="entry name" value="CYCLOINULO-OLIGOSACCHARIDE FRUCTANOTRANSFERASE-RELATED"/>
    <property type="match status" value="1"/>
</dbReference>
<dbReference type="Pfam" id="PF07583">
    <property type="entry name" value="PSCyt2"/>
    <property type="match status" value="1"/>
</dbReference>
<dbReference type="GO" id="GO:0046872">
    <property type="term" value="F:metal ion binding"/>
    <property type="evidence" value="ECO:0007669"/>
    <property type="project" value="UniProtKB-KW"/>
</dbReference>
<dbReference type="GO" id="GO:0009055">
    <property type="term" value="F:electron transfer activity"/>
    <property type="evidence" value="ECO:0007669"/>
    <property type="project" value="InterPro"/>
</dbReference>
<keyword evidence="2 3" id="KW-0408">Iron</keyword>
<protein>
    <submittedName>
        <fullName evidence="5">Planctomycete cytochrome C</fullName>
    </submittedName>
</protein>
<gene>
    <name evidence="5" type="ORF">Pan54_13040</name>
</gene>
<keyword evidence="3" id="KW-0349">Heme</keyword>
<keyword evidence="1 3" id="KW-0479">Metal-binding</keyword>